<organism evidence="1 2">
    <name type="scientific">Mobiluncus curtisii</name>
    <dbReference type="NCBI Taxonomy" id="2051"/>
    <lineage>
        <taxon>Bacteria</taxon>
        <taxon>Bacillati</taxon>
        <taxon>Actinomycetota</taxon>
        <taxon>Actinomycetes</taxon>
        <taxon>Actinomycetales</taxon>
        <taxon>Actinomycetaceae</taxon>
        <taxon>Mobiluncus</taxon>
    </lineage>
</organism>
<protein>
    <submittedName>
        <fullName evidence="1">Uncharacterized protein</fullName>
    </submittedName>
</protein>
<evidence type="ECO:0000313" key="1">
    <source>
        <dbReference type="EMBL" id="NMW86828.1"/>
    </source>
</evidence>
<dbReference type="EMBL" id="JABCUI010000001">
    <property type="protein sequence ID" value="NMW86828.1"/>
    <property type="molecule type" value="Genomic_DNA"/>
</dbReference>
<name>A0A7Y0UGH6_9ACTO</name>
<dbReference type="AlphaFoldDB" id="A0A7Y0UGH6"/>
<reference evidence="1 2" key="1">
    <citation type="submission" date="2020-04" db="EMBL/GenBank/DDBJ databases">
        <title>Antimicrobial susceptibility and clonality of vaginal-derived multi-drug resistant Mobiluncus isolates in China.</title>
        <authorList>
            <person name="Zhang X."/>
        </authorList>
    </citation>
    <scope>NUCLEOTIDE SEQUENCE [LARGE SCALE GENOMIC DNA]</scope>
    <source>
        <strain evidence="1 2">19</strain>
    </source>
</reference>
<sequence>MVILRSKITESFWVHFFVGRVYPVRKYLKGLGTRTREGQRRVNLDLLDIRKGYRTGDKAGKGWENPNKKHTINPKILSFIQKLFGSVRFFEDFFG</sequence>
<gene>
    <name evidence="1" type="ORF">HHJ67_03545</name>
</gene>
<accession>A0A7Y0UGH6</accession>
<dbReference type="Proteomes" id="UP000553981">
    <property type="component" value="Unassembled WGS sequence"/>
</dbReference>
<proteinExistence type="predicted"/>
<comment type="caution">
    <text evidence="1">The sequence shown here is derived from an EMBL/GenBank/DDBJ whole genome shotgun (WGS) entry which is preliminary data.</text>
</comment>
<evidence type="ECO:0000313" key="2">
    <source>
        <dbReference type="Proteomes" id="UP000553981"/>
    </source>
</evidence>